<gene>
    <name evidence="11" type="ORF">H3H51_00870</name>
</gene>
<evidence type="ECO:0000256" key="1">
    <source>
        <dbReference type="ARBA" id="ARBA00001917"/>
    </source>
</evidence>
<organism evidence="11 12">
    <name type="scientific">Aquipseudomonas ullengensis</name>
    <dbReference type="NCBI Taxonomy" id="2759166"/>
    <lineage>
        <taxon>Bacteria</taxon>
        <taxon>Pseudomonadati</taxon>
        <taxon>Pseudomonadota</taxon>
        <taxon>Gammaproteobacteria</taxon>
        <taxon>Pseudomonadales</taxon>
        <taxon>Pseudomonadaceae</taxon>
        <taxon>Aquipseudomonas</taxon>
    </lineage>
</organism>
<comment type="caution">
    <text evidence="11">The sequence shown here is derived from an EMBL/GenBank/DDBJ whole genome shotgun (WGS) entry which is preliminary data.</text>
</comment>
<evidence type="ECO:0000256" key="3">
    <source>
        <dbReference type="ARBA" id="ARBA00022643"/>
    </source>
</evidence>
<dbReference type="Pfam" id="PF00111">
    <property type="entry name" value="Fer2"/>
    <property type="match status" value="1"/>
</dbReference>
<reference evidence="11 12" key="1">
    <citation type="submission" date="2020-08" db="EMBL/GenBank/DDBJ databases">
        <authorList>
            <person name="Kim C.M."/>
        </authorList>
    </citation>
    <scope>NUCLEOTIDE SEQUENCE [LARGE SCALE GENOMIC DNA]</scope>
    <source>
        <strain evidence="11 12">UL070</strain>
    </source>
</reference>
<proteinExistence type="predicted"/>
<comment type="cofactor">
    <cofactor evidence="1">
        <name>FMN</name>
        <dbReference type="ChEBI" id="CHEBI:58210"/>
    </cofactor>
</comment>
<dbReference type="SUPFAM" id="SSF52343">
    <property type="entry name" value="Ferredoxin reductase-like, C-terminal NADP-linked domain"/>
    <property type="match status" value="1"/>
</dbReference>
<keyword evidence="6" id="KW-0560">Oxidoreductase</keyword>
<dbReference type="InterPro" id="IPR006058">
    <property type="entry name" value="2Fe2S_fd_BS"/>
</dbReference>
<dbReference type="InterPro" id="IPR039261">
    <property type="entry name" value="FNR_nucleotide-bd"/>
</dbReference>
<dbReference type="Pfam" id="PF22290">
    <property type="entry name" value="DmmA-like_N"/>
    <property type="match status" value="1"/>
</dbReference>
<dbReference type="InterPro" id="IPR017927">
    <property type="entry name" value="FAD-bd_FR_type"/>
</dbReference>
<dbReference type="CDD" id="cd00207">
    <property type="entry name" value="fer2"/>
    <property type="match status" value="1"/>
</dbReference>
<dbReference type="GO" id="GO:0051537">
    <property type="term" value="F:2 iron, 2 sulfur cluster binding"/>
    <property type="evidence" value="ECO:0007669"/>
    <property type="project" value="UniProtKB-KW"/>
</dbReference>
<dbReference type="PANTHER" id="PTHR47354:SF1">
    <property type="entry name" value="CARNITINE MONOOXYGENASE REDUCTASE SUBUNIT"/>
    <property type="match status" value="1"/>
</dbReference>
<dbReference type="GO" id="GO:0046872">
    <property type="term" value="F:metal ion binding"/>
    <property type="evidence" value="ECO:0007669"/>
    <property type="project" value="UniProtKB-KW"/>
</dbReference>
<dbReference type="PRINTS" id="PR00409">
    <property type="entry name" value="PHDIOXRDTASE"/>
</dbReference>
<keyword evidence="12" id="KW-1185">Reference proteome</keyword>
<protein>
    <submittedName>
        <fullName evidence="11">Oxidoreductase</fullName>
    </submittedName>
</protein>
<dbReference type="PROSITE" id="PS00197">
    <property type="entry name" value="2FE2S_FER_1"/>
    <property type="match status" value="1"/>
</dbReference>
<dbReference type="InterPro" id="IPR001041">
    <property type="entry name" value="2Fe-2S_ferredoxin-type"/>
</dbReference>
<evidence type="ECO:0000313" key="11">
    <source>
        <dbReference type="EMBL" id="MBB2493547.1"/>
    </source>
</evidence>
<feature type="domain" description="2Fe-2S ferredoxin-type" evidence="9">
    <location>
        <begin position="230"/>
        <end position="315"/>
    </location>
</feature>
<dbReference type="InterPro" id="IPR036010">
    <property type="entry name" value="2Fe-2S_ferredoxin-like_sf"/>
</dbReference>
<dbReference type="InterPro" id="IPR050415">
    <property type="entry name" value="MRET"/>
</dbReference>
<keyword evidence="8" id="KW-0411">Iron-sulfur</keyword>
<evidence type="ECO:0000256" key="4">
    <source>
        <dbReference type="ARBA" id="ARBA00022714"/>
    </source>
</evidence>
<dbReference type="PROSITE" id="PS51384">
    <property type="entry name" value="FAD_FR"/>
    <property type="match status" value="1"/>
</dbReference>
<evidence type="ECO:0000256" key="6">
    <source>
        <dbReference type="ARBA" id="ARBA00023002"/>
    </source>
</evidence>
<evidence type="ECO:0000256" key="5">
    <source>
        <dbReference type="ARBA" id="ARBA00022723"/>
    </source>
</evidence>
<accession>A0A7W4Q8A0</accession>
<dbReference type="Gene3D" id="2.40.30.10">
    <property type="entry name" value="Translation factors"/>
    <property type="match status" value="1"/>
</dbReference>
<dbReference type="InterPro" id="IPR012675">
    <property type="entry name" value="Beta-grasp_dom_sf"/>
</dbReference>
<dbReference type="SUPFAM" id="SSF54292">
    <property type="entry name" value="2Fe-2S ferredoxin-like"/>
    <property type="match status" value="1"/>
</dbReference>
<evidence type="ECO:0000256" key="8">
    <source>
        <dbReference type="ARBA" id="ARBA00023014"/>
    </source>
</evidence>
<sequence length="315" mass="34338">MLQVLVSRKIAVAESICSFELCSLNGEPLPPFTAGAHIDVQTPAGATRQYSLCNHPEERHRYMIGVLKDPQSRGGSQAMHEQVEQGQTLTISEPRNLFPLAADGKRHLLFAGGIGITPMLAMAYELSQRGVDFELHYSFRTQASAAFLDVLAEAPLARHVRLHDNAAATQLDAATVLAAPTPGTHLYVCGPSGFMNYLLSTAASQGWPAEQTHREFFAAAPIEHDGDQPFEVELASSGQTFHIPADRSVFEVLDEAGIEIETSCEQGICGACITRVLQGTPDHRDQFMTDKEHAVNDRFTPCCSRAKTPRLVLDL</sequence>
<evidence type="ECO:0000256" key="2">
    <source>
        <dbReference type="ARBA" id="ARBA00022630"/>
    </source>
</evidence>
<dbReference type="InterPro" id="IPR054582">
    <property type="entry name" value="DmmA-like_N"/>
</dbReference>
<evidence type="ECO:0000259" key="9">
    <source>
        <dbReference type="PROSITE" id="PS51085"/>
    </source>
</evidence>
<evidence type="ECO:0000256" key="7">
    <source>
        <dbReference type="ARBA" id="ARBA00023004"/>
    </source>
</evidence>
<dbReference type="CDD" id="cd06185">
    <property type="entry name" value="PDR_like"/>
    <property type="match status" value="1"/>
</dbReference>
<dbReference type="SUPFAM" id="SSF63380">
    <property type="entry name" value="Riboflavin synthase domain-like"/>
    <property type="match status" value="1"/>
</dbReference>
<evidence type="ECO:0000313" key="12">
    <source>
        <dbReference type="Proteomes" id="UP000542720"/>
    </source>
</evidence>
<dbReference type="Gene3D" id="3.40.50.80">
    <property type="entry name" value="Nucleotide-binding domain of ferredoxin-NADP reductase (FNR) module"/>
    <property type="match status" value="1"/>
</dbReference>
<keyword evidence="7" id="KW-0408">Iron</keyword>
<keyword evidence="2" id="KW-0285">Flavoprotein</keyword>
<feature type="domain" description="FAD-binding FR-type" evidence="10">
    <location>
        <begin position="1"/>
        <end position="101"/>
    </location>
</feature>
<dbReference type="InterPro" id="IPR017938">
    <property type="entry name" value="Riboflavin_synthase-like_b-brl"/>
</dbReference>
<dbReference type="PANTHER" id="PTHR47354">
    <property type="entry name" value="NADH OXIDOREDUCTASE HCR"/>
    <property type="match status" value="1"/>
</dbReference>
<keyword evidence="4" id="KW-0001">2Fe-2S</keyword>
<dbReference type="EMBL" id="JACJUD010000001">
    <property type="protein sequence ID" value="MBB2493547.1"/>
    <property type="molecule type" value="Genomic_DNA"/>
</dbReference>
<keyword evidence="3" id="KW-0288">FMN</keyword>
<dbReference type="RefSeq" id="WP_183087129.1">
    <property type="nucleotide sequence ID" value="NZ_JACJUD010000001.1"/>
</dbReference>
<name>A0A7W4Q8A0_9GAMM</name>
<keyword evidence="5" id="KW-0479">Metal-binding</keyword>
<dbReference type="PROSITE" id="PS51085">
    <property type="entry name" value="2FE2S_FER_2"/>
    <property type="match status" value="1"/>
</dbReference>
<evidence type="ECO:0000259" key="10">
    <source>
        <dbReference type="PROSITE" id="PS51384"/>
    </source>
</evidence>
<dbReference type="AlphaFoldDB" id="A0A7W4Q8A0"/>
<dbReference type="GO" id="GO:0016491">
    <property type="term" value="F:oxidoreductase activity"/>
    <property type="evidence" value="ECO:0007669"/>
    <property type="project" value="UniProtKB-KW"/>
</dbReference>
<dbReference type="Proteomes" id="UP000542720">
    <property type="component" value="Unassembled WGS sequence"/>
</dbReference>
<dbReference type="Gene3D" id="3.10.20.30">
    <property type="match status" value="1"/>
</dbReference>